<feature type="compositionally biased region" description="Polar residues" evidence="2">
    <location>
        <begin position="59"/>
        <end position="75"/>
    </location>
</feature>
<name>E4YBX2_OIKDI</name>
<feature type="coiled-coil region" evidence="1">
    <location>
        <begin position="829"/>
        <end position="856"/>
    </location>
</feature>
<evidence type="ECO:0000256" key="2">
    <source>
        <dbReference type="SAM" id="MobiDB-lite"/>
    </source>
</evidence>
<dbReference type="Proteomes" id="UP000011014">
    <property type="component" value="Unassembled WGS sequence"/>
</dbReference>
<dbReference type="InterPro" id="IPR036691">
    <property type="entry name" value="Endo/exonu/phosph_ase_sf"/>
</dbReference>
<protein>
    <submittedName>
        <fullName evidence="3">Uncharacterized protein</fullName>
    </submittedName>
</protein>
<dbReference type="Gene3D" id="3.60.10.10">
    <property type="entry name" value="Endonuclease/exonuclease/phosphatase"/>
    <property type="match status" value="1"/>
</dbReference>
<feature type="region of interest" description="Disordered" evidence="2">
    <location>
        <begin position="1897"/>
        <end position="1926"/>
    </location>
</feature>
<feature type="compositionally biased region" description="Basic and acidic residues" evidence="2">
    <location>
        <begin position="28"/>
        <end position="39"/>
    </location>
</feature>
<reference evidence="3" key="1">
    <citation type="journal article" date="2010" name="Science">
        <title>Plasticity of animal genome architecture unmasked by rapid evolution of a pelagic tunicate.</title>
        <authorList>
            <person name="Denoeud F."/>
            <person name="Henriet S."/>
            <person name="Mungpakdee S."/>
            <person name="Aury J.M."/>
            <person name="Da Silva C."/>
            <person name="Brinkmann H."/>
            <person name="Mikhaleva J."/>
            <person name="Olsen L.C."/>
            <person name="Jubin C."/>
            <person name="Canestro C."/>
            <person name="Bouquet J.M."/>
            <person name="Danks G."/>
            <person name="Poulain J."/>
            <person name="Campsteijn C."/>
            <person name="Adamski M."/>
            <person name="Cross I."/>
            <person name="Yadetie F."/>
            <person name="Muffato M."/>
            <person name="Louis A."/>
            <person name="Butcher S."/>
            <person name="Tsagkogeorga G."/>
            <person name="Konrad A."/>
            <person name="Singh S."/>
            <person name="Jensen M.F."/>
            <person name="Cong E.H."/>
            <person name="Eikeseth-Otteraa H."/>
            <person name="Noel B."/>
            <person name="Anthouard V."/>
            <person name="Porcel B.M."/>
            <person name="Kachouri-Lafond R."/>
            <person name="Nishino A."/>
            <person name="Ugolini M."/>
            <person name="Chourrout P."/>
            <person name="Nishida H."/>
            <person name="Aasland R."/>
            <person name="Huzurbazar S."/>
            <person name="Westhof E."/>
            <person name="Delsuc F."/>
            <person name="Lehrach H."/>
            <person name="Reinhardt R."/>
            <person name="Weissenbach J."/>
            <person name="Roy S.W."/>
            <person name="Artiguenave F."/>
            <person name="Postlethwait J.H."/>
            <person name="Manak J.R."/>
            <person name="Thompson E.M."/>
            <person name="Jaillon O."/>
            <person name="Du Pasquier L."/>
            <person name="Boudinot P."/>
            <person name="Liberles D.A."/>
            <person name="Volff J.N."/>
            <person name="Philippe H."/>
            <person name="Lenhard B."/>
            <person name="Roest Crollius H."/>
            <person name="Wincker P."/>
            <person name="Chourrout D."/>
        </authorList>
    </citation>
    <scope>NUCLEOTIDE SEQUENCE [LARGE SCALE GENOMIC DNA]</scope>
</reference>
<evidence type="ECO:0000256" key="1">
    <source>
        <dbReference type="SAM" id="Coils"/>
    </source>
</evidence>
<dbReference type="EMBL" id="FN654391">
    <property type="protein sequence ID" value="CBY33059.1"/>
    <property type="molecule type" value="Genomic_DNA"/>
</dbReference>
<organism evidence="3">
    <name type="scientific">Oikopleura dioica</name>
    <name type="common">Tunicate</name>
    <dbReference type="NCBI Taxonomy" id="34765"/>
    <lineage>
        <taxon>Eukaryota</taxon>
        <taxon>Metazoa</taxon>
        <taxon>Chordata</taxon>
        <taxon>Tunicata</taxon>
        <taxon>Appendicularia</taxon>
        <taxon>Copelata</taxon>
        <taxon>Oikopleuridae</taxon>
        <taxon>Oikopleura</taxon>
    </lineage>
</organism>
<accession>E4YBX2</accession>
<feature type="compositionally biased region" description="Low complexity" evidence="2">
    <location>
        <begin position="83"/>
        <end position="103"/>
    </location>
</feature>
<proteinExistence type="predicted"/>
<evidence type="ECO:0000313" key="3">
    <source>
        <dbReference type="EMBL" id="CBY33059.1"/>
    </source>
</evidence>
<keyword evidence="1" id="KW-0175">Coiled coil</keyword>
<feature type="region of interest" description="Disordered" evidence="2">
    <location>
        <begin position="1"/>
        <end position="103"/>
    </location>
</feature>
<feature type="compositionally biased region" description="Low complexity" evidence="2">
    <location>
        <begin position="1909"/>
        <end position="1919"/>
    </location>
</feature>
<feature type="coiled-coil region" evidence="1">
    <location>
        <begin position="1187"/>
        <end position="1214"/>
    </location>
</feature>
<sequence>MNGGWPQPGHAPQPRPNRRGPGTQGKWPETKHFRRDSGHNPHYSNNGHGNNFRNNSHHQANNQGNNQFWGPSQARNNHDARRPNFNINNSNNNSNNANKRASPNSNELMEVNQLTAIELAELETPSDFDEPKPHTLKVKYKDYDYLSESAFYAIAPGSLIKKSLGLANVIFKKNWLYNKLSEDSQSFWAKFQCYKITRNWWPEEWRGDAFTGQILCRCTLGTLQDFLVWAGINGNEVILLHLVDRDNRPTTINQANTEETCVRGVCFSNMLAYLKFCWFGAKLVATSDPAFRMQGLPFWDNLWLPARSTGEFHLTPISMEEIQTFLLAHANRYWHFIGNDYLNNLTFAKTPKTMSVTPMGIAFDKRIDKMAYSRVSKDRIMGVEPLMFDKQFEIIKDYAYRQRTSKKKYKQSPHDYVRTTVAVIRGHVSREWFTVPCRQFLLNYKEKAFQTAGVAKGAPISVNEVATNPDYDKTDSHISSLKFKAKQDLMRLVGDSEAREILERILSGDATHNDYNVFTKKHSDALGKVIGKVDALQKGLISDSIANRHQFAMTWQQFEFMAKNLQKVASAVNLPEVEKAMHAAGTSAQHLRLAATERAQDITLGFMDPNSRVDESLYQIDRVPIIPLSLKSFNPNTQLTKIVDMGGNETMSELCRGDPMGDLFDGMGDKPALPIKPVEELRNADKGKEPRISVGEEDLVLDNFLSNTPASEVRENQSQYESDLDEIAEENLLDQGSVYSTSADSEVTLVYCGDNRMSCEVELQPDYVPVRSAELHEERNLPQGEVSMTKGEEEEWYFPTVQAFTSLEELITTIKPPVYPTVQEFEAFKKQIKSHKTRLDRQLKSLANEAKVAKLTLGQWLNILVNLGGTLLEELRSFISEGSERCHKNHGIGVDGKTKMEHFIVFRDELATYLDTMYRLDNASTFAITFSDGVFWNLPIPISTGVLGLVQKLGLTKQIPNNPPSSVAISILNGSSLVATSQSSHAAVYFNKDKNILPDANRGEPVTARYIKASREEIKMRGRMVVEMIKSIYIRDHKGEMGVTINHIIEASHQNGEVALLLQEFYHKVIKNQFSGYEKWMTDPNHISNCKCRGFMVEENTNSQNKLQLEQWEGNDDGQKTQLYAQHNEVWIRGIVPRSIITHDSPTPEDFVRFAGMVGILDGYDSHAKKAEGRGTMDKPKEVEPSLIEMEKECNEHNAQMEEATRELSVATVNLGSSGMAKIAEMIDHYPEIDIFCLSELYQKTDILGNPGLWPDGYKFVPSKESPIDRQSFTCIVHKREIEVHSVIEGLHQNVAMNINLNGSKIMVSSLYNFNGGKASGYEKKFSTDNKALFKDLRIIREANTEKSIITGDLNCSVKSPRENEKTLARELNESLAEYSNPVDLATYRRIKKIRGEHVTSESQIDHMFVKGLEVASCEPMNLPAILKNDGHLGILTKFKIPPPRATTKAVWKVPRWVDDETLHVESMMLLRGSTELAMKLGSKEVSAELYAEIATDLVSEYSKRVRPERNLIIESSPFKPIMSQITKKYRTACFHMNSVVLDAVRAGAPQEWIRKLRNIDYKLQLILCKLKGADKRVTLDRKAKEIELEIVDSWKLFDKLVKKANQNSVQTSLEETADALLHLQMSTTPNMDIDESNGLKRRWKSLPAGQKLGIEKFRVHSNSALVPCFTEIYKTCKKTTRDICGVNKVLLETCTVATFRQLIMMPIELSLMLGKYFPCWRANKITPLVKPNLKLRPIVIAAFTGALTEKFITSSLNSFFELRGLVPSQQFGFKSNHSVGAAALSVEKVVNSTIMGYDEGGGPTPPDHSVLSTADARNAFGVVRHDLLLEALGGIVDERALRWFATFLPRTFKVCLRGHYSELRELPPWGLPQGASPSPSLYSFFTSSLLTDSSVGDLPDLPKKNVEQSRQGRSSGSGNRAVTETKAETAMIRAMEAELGKCSVGDHPMVADGFPHLIMKGKDNNGIRPNLHYPVMGNSVVIKSLAGNRVLRSMCLFADDSVMSCVADDENSLRREVTESTTRTYAALTRLGLSIAPEKSESLLFSKSIKPNDFNITSNGEKVKVILKTRYLGIFLSAENGRLTYKAHHKVLKGRFRFTAEKISFLNNIVTAEHRAAITKGIMLGILLFPLDFIAIPENADLNVLQKIYIRSMIGISETRYWERTMRVRNREMIKMYRKKEIITCFPPADPGLEPLDRFGHATLGAMCLKQGFAKIFKVFRSHEPDTAYESLSGCIWVCDSNNLPIARLPDVFECDRKTRKALLRSRFDEGRAPGILTSDESENLYKLRLFVGQVRGIVNAGSLNIRLILPKHNDKPFIISKNQWPYALFEKFNKLPRYVRNDMVNNSFPDTLKGFIGGIHRHWKTDIECVTCNNMAAISRIHNLPSEEASRWAVPESPSTRERLNTIAERIANIEVVQNESAWEEVLWRWWFPFSLKSTWVSPESFMQFMLNEAFLTKLATKNQLPKERDLVKRLLSDKQGGLAFNNLYLKARSKFFSSARNEEPSRF</sequence>
<dbReference type="SUPFAM" id="SSF56219">
    <property type="entry name" value="DNase I-like"/>
    <property type="match status" value="1"/>
</dbReference>
<gene>
    <name evidence="3" type="ORF">GSOID_T00020929001</name>
</gene>
<feature type="compositionally biased region" description="Low complexity" evidence="2">
    <location>
        <begin position="44"/>
        <end position="58"/>
    </location>
</feature>